<name>A0A226BVH9_9FIRM</name>
<evidence type="ECO:0000313" key="3">
    <source>
        <dbReference type="Proteomes" id="UP000214588"/>
    </source>
</evidence>
<sequence length="113" mass="13286">MNNKQEPDNRNNFEKQLEELEEWQENQYYPGHYIGTGRIIKFVKELNKYWLAPLIIGVICSSLVFVFINNILNLSLSSPEDTLELIRNIIFLSFFLVVGIYGIKSGIQRYLNR</sequence>
<keyword evidence="1" id="KW-1133">Transmembrane helix</keyword>
<accession>A0A226BVH9</accession>
<protein>
    <submittedName>
        <fullName evidence="2">Uncharacterized protein</fullName>
    </submittedName>
</protein>
<feature type="transmembrane region" description="Helical" evidence="1">
    <location>
        <begin position="49"/>
        <end position="73"/>
    </location>
</feature>
<reference evidence="2 3" key="1">
    <citation type="submission" date="2017-06" db="EMBL/GenBank/DDBJ databases">
        <title>Draft Genome Sequence of Natranaerobius trueperi halophilic, alkalithermophilic bacteria from soda lakes.</title>
        <authorList>
            <person name="Zhao B."/>
        </authorList>
    </citation>
    <scope>NUCLEOTIDE SEQUENCE [LARGE SCALE GENOMIC DNA]</scope>
    <source>
        <strain evidence="2 3">DSM 18760</strain>
    </source>
</reference>
<evidence type="ECO:0000313" key="2">
    <source>
        <dbReference type="EMBL" id="OWZ82891.1"/>
    </source>
</evidence>
<comment type="caution">
    <text evidence="2">The sequence shown here is derived from an EMBL/GenBank/DDBJ whole genome shotgun (WGS) entry which is preliminary data.</text>
</comment>
<gene>
    <name evidence="2" type="ORF">CDO51_11705</name>
</gene>
<dbReference type="Proteomes" id="UP000214588">
    <property type="component" value="Unassembled WGS sequence"/>
</dbReference>
<feature type="transmembrane region" description="Helical" evidence="1">
    <location>
        <begin position="85"/>
        <end position="103"/>
    </location>
</feature>
<keyword evidence="1" id="KW-0812">Transmembrane</keyword>
<organism evidence="2 3">
    <name type="scientific">Natranaerobius trueperi</name>
    <dbReference type="NCBI Taxonomy" id="759412"/>
    <lineage>
        <taxon>Bacteria</taxon>
        <taxon>Bacillati</taxon>
        <taxon>Bacillota</taxon>
        <taxon>Clostridia</taxon>
        <taxon>Natranaerobiales</taxon>
        <taxon>Natranaerobiaceae</taxon>
        <taxon>Natranaerobius</taxon>
    </lineage>
</organism>
<keyword evidence="3" id="KW-1185">Reference proteome</keyword>
<dbReference type="EMBL" id="NIQC01000035">
    <property type="protein sequence ID" value="OWZ82891.1"/>
    <property type="molecule type" value="Genomic_DNA"/>
</dbReference>
<proteinExistence type="predicted"/>
<evidence type="ECO:0000256" key="1">
    <source>
        <dbReference type="SAM" id="Phobius"/>
    </source>
</evidence>
<dbReference type="AlphaFoldDB" id="A0A226BVH9"/>
<dbReference type="RefSeq" id="WP_089024418.1">
    <property type="nucleotide sequence ID" value="NZ_NIQC01000035.1"/>
</dbReference>
<dbReference type="OrthoDB" id="1730344at2"/>
<keyword evidence="1" id="KW-0472">Membrane</keyword>